<evidence type="ECO:0000313" key="1">
    <source>
        <dbReference type="EMBL" id="QDV46074.1"/>
    </source>
</evidence>
<dbReference type="PROSITE" id="PS51257">
    <property type="entry name" value="PROKAR_LIPOPROTEIN"/>
    <property type="match status" value="1"/>
</dbReference>
<gene>
    <name evidence="1" type="ORF">Enr13x_59780</name>
</gene>
<dbReference type="Pfam" id="PF13414">
    <property type="entry name" value="TPR_11"/>
    <property type="match status" value="1"/>
</dbReference>
<keyword evidence="2" id="KW-1185">Reference proteome</keyword>
<evidence type="ECO:0000313" key="2">
    <source>
        <dbReference type="Proteomes" id="UP000319004"/>
    </source>
</evidence>
<dbReference type="AlphaFoldDB" id="A0A518HZ74"/>
<reference evidence="1 2" key="1">
    <citation type="submission" date="2019-03" db="EMBL/GenBank/DDBJ databases">
        <title>Deep-cultivation of Planctomycetes and their phenomic and genomic characterization uncovers novel biology.</title>
        <authorList>
            <person name="Wiegand S."/>
            <person name="Jogler M."/>
            <person name="Boedeker C."/>
            <person name="Pinto D."/>
            <person name="Vollmers J."/>
            <person name="Rivas-Marin E."/>
            <person name="Kohn T."/>
            <person name="Peeters S.H."/>
            <person name="Heuer A."/>
            <person name="Rast P."/>
            <person name="Oberbeckmann S."/>
            <person name="Bunk B."/>
            <person name="Jeske O."/>
            <person name="Meyerdierks A."/>
            <person name="Storesund J.E."/>
            <person name="Kallscheuer N."/>
            <person name="Luecker S."/>
            <person name="Lage O.M."/>
            <person name="Pohl T."/>
            <person name="Merkel B.J."/>
            <person name="Hornburger P."/>
            <person name="Mueller R.-W."/>
            <person name="Bruemmer F."/>
            <person name="Labrenz M."/>
            <person name="Spormann A.M."/>
            <person name="Op den Camp H."/>
            <person name="Overmann J."/>
            <person name="Amann R."/>
            <person name="Jetten M.S.M."/>
            <person name="Mascher T."/>
            <person name="Medema M.H."/>
            <person name="Devos D.P."/>
            <person name="Kaster A.-K."/>
            <person name="Ovreas L."/>
            <person name="Rohde M."/>
            <person name="Galperin M.Y."/>
            <person name="Jogler C."/>
        </authorList>
    </citation>
    <scope>NUCLEOTIDE SEQUENCE [LARGE SCALE GENOMIC DNA]</scope>
    <source>
        <strain evidence="1 2">Enr13</strain>
    </source>
</reference>
<dbReference type="EMBL" id="CP037423">
    <property type="protein sequence ID" value="QDV46074.1"/>
    <property type="molecule type" value="Genomic_DNA"/>
</dbReference>
<dbReference type="Gene3D" id="1.25.40.10">
    <property type="entry name" value="Tetratricopeptide repeat domain"/>
    <property type="match status" value="1"/>
</dbReference>
<dbReference type="Proteomes" id="UP000319004">
    <property type="component" value="Chromosome"/>
</dbReference>
<proteinExistence type="predicted"/>
<dbReference type="SUPFAM" id="SSF48452">
    <property type="entry name" value="TPR-like"/>
    <property type="match status" value="1"/>
</dbReference>
<dbReference type="KEGG" id="snep:Enr13x_59780"/>
<sequence>MIEKMKTLPTIVLCLAVSFMVLGCGSGIDSAKAATEFNTANSLRETDKPKAIEHYGAAIQADPSMDEAYFNRALTYAEIGEVAKAESDLQSLRDLKSEHAETLDGLLSVVRQ</sequence>
<accession>A0A518HZ74</accession>
<name>A0A518HZ74_9BACT</name>
<protein>
    <submittedName>
        <fullName evidence="1">Uncharacterized protein</fullName>
    </submittedName>
</protein>
<dbReference type="InterPro" id="IPR011990">
    <property type="entry name" value="TPR-like_helical_dom_sf"/>
</dbReference>
<dbReference type="OrthoDB" id="712930at2"/>
<organism evidence="1 2">
    <name type="scientific">Stieleria neptunia</name>
    <dbReference type="NCBI Taxonomy" id="2527979"/>
    <lineage>
        <taxon>Bacteria</taxon>
        <taxon>Pseudomonadati</taxon>
        <taxon>Planctomycetota</taxon>
        <taxon>Planctomycetia</taxon>
        <taxon>Pirellulales</taxon>
        <taxon>Pirellulaceae</taxon>
        <taxon>Stieleria</taxon>
    </lineage>
</organism>